<evidence type="ECO:0000256" key="4">
    <source>
        <dbReference type="ARBA" id="ARBA00022475"/>
    </source>
</evidence>
<comment type="caution">
    <text evidence="9">The sequence shown here is derived from an EMBL/GenBank/DDBJ whole genome shotgun (WGS) entry which is preliminary data.</text>
</comment>
<feature type="transmembrane region" description="Helical" evidence="8">
    <location>
        <begin position="80"/>
        <end position="101"/>
    </location>
</feature>
<evidence type="ECO:0000256" key="1">
    <source>
        <dbReference type="ARBA" id="ARBA00004651"/>
    </source>
</evidence>
<dbReference type="CDD" id="cd06550">
    <property type="entry name" value="TM_ABC_iron-siderophores_like"/>
    <property type="match status" value="1"/>
</dbReference>
<dbReference type="Pfam" id="PF01032">
    <property type="entry name" value="FecCD"/>
    <property type="match status" value="1"/>
</dbReference>
<dbReference type="Gene3D" id="1.10.3470.10">
    <property type="entry name" value="ABC transporter involved in vitamin B12 uptake, BtuC"/>
    <property type="match status" value="1"/>
</dbReference>
<keyword evidence="6 8" id="KW-1133">Transmembrane helix</keyword>
<organism evidence="9 10">
    <name type="scientific">Kaistia hirudinis</name>
    <dbReference type="NCBI Taxonomy" id="1293440"/>
    <lineage>
        <taxon>Bacteria</taxon>
        <taxon>Pseudomonadati</taxon>
        <taxon>Pseudomonadota</taxon>
        <taxon>Alphaproteobacteria</taxon>
        <taxon>Hyphomicrobiales</taxon>
        <taxon>Kaistiaceae</taxon>
        <taxon>Kaistia</taxon>
    </lineage>
</organism>
<dbReference type="FunFam" id="1.10.3470.10:FF:000001">
    <property type="entry name" value="Vitamin B12 ABC transporter permease BtuC"/>
    <property type="match status" value="1"/>
</dbReference>
<evidence type="ECO:0000256" key="2">
    <source>
        <dbReference type="ARBA" id="ARBA00007935"/>
    </source>
</evidence>
<name>A0A840AS41_9HYPH</name>
<feature type="transmembrane region" description="Helical" evidence="8">
    <location>
        <begin position="215"/>
        <end position="238"/>
    </location>
</feature>
<dbReference type="GO" id="GO:0033214">
    <property type="term" value="P:siderophore-iron import into cell"/>
    <property type="evidence" value="ECO:0007669"/>
    <property type="project" value="TreeGrafter"/>
</dbReference>
<dbReference type="AlphaFoldDB" id="A0A840AS41"/>
<dbReference type="GO" id="GO:0022857">
    <property type="term" value="F:transmembrane transporter activity"/>
    <property type="evidence" value="ECO:0007669"/>
    <property type="project" value="InterPro"/>
</dbReference>
<dbReference type="RefSeq" id="WP_183398949.1">
    <property type="nucleotide sequence ID" value="NZ_JACIDS010000003.1"/>
</dbReference>
<dbReference type="EMBL" id="JACIDS010000003">
    <property type="protein sequence ID" value="MBB3931295.1"/>
    <property type="molecule type" value="Genomic_DNA"/>
</dbReference>
<dbReference type="InterPro" id="IPR037294">
    <property type="entry name" value="ABC_BtuC-like"/>
</dbReference>
<accession>A0A840AS41</accession>
<evidence type="ECO:0000313" key="9">
    <source>
        <dbReference type="EMBL" id="MBB3931295.1"/>
    </source>
</evidence>
<feature type="transmembrane region" description="Helical" evidence="8">
    <location>
        <begin position="20"/>
        <end position="40"/>
    </location>
</feature>
<dbReference type="PANTHER" id="PTHR30472:SF25">
    <property type="entry name" value="ABC TRANSPORTER PERMEASE PROTEIN MJ0876-RELATED"/>
    <property type="match status" value="1"/>
</dbReference>
<evidence type="ECO:0000313" key="10">
    <source>
        <dbReference type="Proteomes" id="UP000553963"/>
    </source>
</evidence>
<dbReference type="SUPFAM" id="SSF81345">
    <property type="entry name" value="ABC transporter involved in vitamin B12 uptake, BtuC"/>
    <property type="match status" value="1"/>
</dbReference>
<dbReference type="InterPro" id="IPR000522">
    <property type="entry name" value="ABC_transptr_permease_BtuC"/>
</dbReference>
<keyword evidence="10" id="KW-1185">Reference proteome</keyword>
<proteinExistence type="inferred from homology"/>
<keyword evidence="7 8" id="KW-0472">Membrane</keyword>
<sequence>MALTMTTAASAGDRRGRARVVLALLGVALVVTVLLSVSIGPSGLSTSEVWSLLGDAAAGRFDAIGSTSHVILFDIRLPRTVLGALAGAALAVAGAMLQGLFRNPLADPGLVGVSSGAALGAVLVIVLGSALITPIVGALRIGALPVAAFFGGFVTTLVLYAIATRQGRTSVGTMLLAGIAIGALAGAVTSYMVFRSDDLQLRELSFWSMGSLGGATWLKIAIAAPPVLLVLALSPFIARGLDALVLGESEARHLGIDVERLKTLVIFAVALAVGAAVAFCGVIGFVGIIVPHVLRLAIGPEHRTLLPGSALLGAALLIGADIVCRTIVAPAELPIGIVTAVLGAPVFLSILLRRRSVIDL</sequence>
<dbReference type="PANTHER" id="PTHR30472">
    <property type="entry name" value="FERRIC ENTEROBACTIN TRANSPORT SYSTEM PERMEASE PROTEIN"/>
    <property type="match status" value="1"/>
</dbReference>
<feature type="transmembrane region" description="Helical" evidence="8">
    <location>
        <begin position="305"/>
        <end position="328"/>
    </location>
</feature>
<feature type="transmembrane region" description="Helical" evidence="8">
    <location>
        <begin position="113"/>
        <end position="136"/>
    </location>
</feature>
<feature type="transmembrane region" description="Helical" evidence="8">
    <location>
        <begin position="264"/>
        <end position="293"/>
    </location>
</feature>
<dbReference type="Proteomes" id="UP000553963">
    <property type="component" value="Unassembled WGS sequence"/>
</dbReference>
<feature type="transmembrane region" description="Helical" evidence="8">
    <location>
        <begin position="175"/>
        <end position="194"/>
    </location>
</feature>
<evidence type="ECO:0000256" key="6">
    <source>
        <dbReference type="ARBA" id="ARBA00022989"/>
    </source>
</evidence>
<evidence type="ECO:0000256" key="8">
    <source>
        <dbReference type="SAM" id="Phobius"/>
    </source>
</evidence>
<feature type="transmembrane region" description="Helical" evidence="8">
    <location>
        <begin position="143"/>
        <end position="163"/>
    </location>
</feature>
<keyword evidence="5 8" id="KW-0812">Transmembrane</keyword>
<evidence type="ECO:0000256" key="7">
    <source>
        <dbReference type="ARBA" id="ARBA00023136"/>
    </source>
</evidence>
<reference evidence="9 10" key="1">
    <citation type="submission" date="2020-08" db="EMBL/GenBank/DDBJ databases">
        <title>Genomic Encyclopedia of Type Strains, Phase IV (KMG-IV): sequencing the most valuable type-strain genomes for metagenomic binning, comparative biology and taxonomic classification.</title>
        <authorList>
            <person name="Goeker M."/>
        </authorList>
    </citation>
    <scope>NUCLEOTIDE SEQUENCE [LARGE SCALE GENOMIC DNA]</scope>
    <source>
        <strain evidence="9 10">DSM 25966</strain>
    </source>
</reference>
<comment type="subcellular location">
    <subcellularLocation>
        <location evidence="1">Cell membrane</location>
        <topology evidence="1">Multi-pass membrane protein</topology>
    </subcellularLocation>
</comment>
<protein>
    <submittedName>
        <fullName evidence="9">Iron complex transport system permease protein</fullName>
    </submittedName>
</protein>
<evidence type="ECO:0000256" key="5">
    <source>
        <dbReference type="ARBA" id="ARBA00022692"/>
    </source>
</evidence>
<keyword evidence="3" id="KW-0813">Transport</keyword>
<evidence type="ECO:0000256" key="3">
    <source>
        <dbReference type="ARBA" id="ARBA00022448"/>
    </source>
</evidence>
<keyword evidence="4" id="KW-1003">Cell membrane</keyword>
<feature type="transmembrane region" description="Helical" evidence="8">
    <location>
        <begin position="334"/>
        <end position="352"/>
    </location>
</feature>
<gene>
    <name evidence="9" type="ORF">GGR25_002345</name>
</gene>
<comment type="similarity">
    <text evidence="2">Belongs to the binding-protein-dependent transport system permease family. FecCD subfamily.</text>
</comment>
<feature type="transmembrane region" description="Helical" evidence="8">
    <location>
        <begin position="52"/>
        <end position="73"/>
    </location>
</feature>
<dbReference type="GO" id="GO:0005886">
    <property type="term" value="C:plasma membrane"/>
    <property type="evidence" value="ECO:0007669"/>
    <property type="project" value="UniProtKB-SubCell"/>
</dbReference>